<comment type="caution">
    <text evidence="2">The sequence shown here is derived from an EMBL/GenBank/DDBJ whole genome shotgun (WGS) entry which is preliminary data.</text>
</comment>
<accession>A0A6B0TJH5</accession>
<proteinExistence type="predicted"/>
<dbReference type="AlphaFoldDB" id="A0A6B0TJH5"/>
<keyword evidence="1" id="KW-1133">Transmembrane helix</keyword>
<keyword evidence="1" id="KW-0812">Transmembrane</keyword>
<dbReference type="RefSeq" id="WP_160851044.1">
    <property type="nucleotide sequence ID" value="NZ_WUWG01000001.1"/>
</dbReference>
<dbReference type="InterPro" id="IPR008407">
    <property type="entry name" value="Brnchd-chn_aa_trnsp_AzlD"/>
</dbReference>
<dbReference type="EMBL" id="WUWG01000001">
    <property type="protein sequence ID" value="MXU64016.1"/>
    <property type="molecule type" value="Genomic_DNA"/>
</dbReference>
<reference evidence="2 3" key="1">
    <citation type="submission" date="2019-12" db="EMBL/GenBank/DDBJ databases">
        <title>Strain KN286 was isolated from seawater, which was collected from Caroline Seamount in the tropical western Pacific.</title>
        <authorList>
            <person name="Wang Q."/>
        </authorList>
    </citation>
    <scope>NUCLEOTIDE SEQUENCE [LARGE SCALE GENOMIC DNA]</scope>
    <source>
        <strain evidence="2 3">KN286</strain>
    </source>
</reference>
<gene>
    <name evidence="2" type="ORF">GSH16_01055</name>
</gene>
<feature type="transmembrane region" description="Helical" evidence="1">
    <location>
        <begin position="6"/>
        <end position="30"/>
    </location>
</feature>
<organism evidence="2 3">
    <name type="scientific">Oceanomicrobium pacificus</name>
    <dbReference type="NCBI Taxonomy" id="2692916"/>
    <lineage>
        <taxon>Bacteria</taxon>
        <taxon>Pseudomonadati</taxon>
        <taxon>Pseudomonadota</taxon>
        <taxon>Alphaproteobacteria</taxon>
        <taxon>Rhodobacterales</taxon>
        <taxon>Paracoccaceae</taxon>
        <taxon>Oceanomicrobium</taxon>
    </lineage>
</organism>
<keyword evidence="3" id="KW-1185">Reference proteome</keyword>
<sequence>MPPDTNIWLVIFCLGVGTFLVRFSFIGIIGDRDLPEWVLRHLRYVAVAVMPGLVAPLVLWPDATGGTPEASRLAAAGAALLAGVLTRSPLWSIVAGFGTLLLYPLIF</sequence>
<evidence type="ECO:0000313" key="2">
    <source>
        <dbReference type="EMBL" id="MXU64016.1"/>
    </source>
</evidence>
<name>A0A6B0TJH5_9RHOB</name>
<protein>
    <submittedName>
        <fullName evidence="2">AzlD domain-containing protein</fullName>
    </submittedName>
</protein>
<dbReference type="Proteomes" id="UP000436016">
    <property type="component" value="Unassembled WGS sequence"/>
</dbReference>
<feature type="transmembrane region" description="Helical" evidence="1">
    <location>
        <begin position="42"/>
        <end position="61"/>
    </location>
</feature>
<feature type="transmembrane region" description="Helical" evidence="1">
    <location>
        <begin position="73"/>
        <end position="106"/>
    </location>
</feature>
<keyword evidence="1" id="KW-0472">Membrane</keyword>
<dbReference type="Pfam" id="PF05437">
    <property type="entry name" value="AzlD"/>
    <property type="match status" value="1"/>
</dbReference>
<evidence type="ECO:0000256" key="1">
    <source>
        <dbReference type="SAM" id="Phobius"/>
    </source>
</evidence>
<evidence type="ECO:0000313" key="3">
    <source>
        <dbReference type="Proteomes" id="UP000436016"/>
    </source>
</evidence>